<sequence>MVGVLGDVNDQFGDTNAGPEVNDSVESEVPIGEFCVSGGLEHQSGDGDMDLEIVFPPNVLTYEEELVQIQWELMEYCDNHDVPSLHFPVVDPVSV</sequence>
<proteinExistence type="predicted"/>
<evidence type="ECO:0000256" key="1">
    <source>
        <dbReference type="SAM" id="MobiDB-lite"/>
    </source>
</evidence>
<organism evidence="2 3">
    <name type="scientific">Nelumbo nucifera</name>
    <name type="common">Sacred lotus</name>
    <dbReference type="NCBI Taxonomy" id="4432"/>
    <lineage>
        <taxon>Eukaryota</taxon>
        <taxon>Viridiplantae</taxon>
        <taxon>Streptophyta</taxon>
        <taxon>Embryophyta</taxon>
        <taxon>Tracheophyta</taxon>
        <taxon>Spermatophyta</taxon>
        <taxon>Magnoliopsida</taxon>
        <taxon>Proteales</taxon>
        <taxon>Nelumbonaceae</taxon>
        <taxon>Nelumbo</taxon>
    </lineage>
</organism>
<reference evidence="2 3" key="1">
    <citation type="journal article" date="2020" name="Mol. Biol. Evol.">
        <title>Distinct Expression and Methylation Patterns for Genes with Different Fates following a Single Whole-Genome Duplication in Flowering Plants.</title>
        <authorList>
            <person name="Shi T."/>
            <person name="Rahmani R.S."/>
            <person name="Gugger P.F."/>
            <person name="Wang M."/>
            <person name="Li H."/>
            <person name="Zhang Y."/>
            <person name="Li Z."/>
            <person name="Wang Q."/>
            <person name="Van de Peer Y."/>
            <person name="Marchal K."/>
            <person name="Chen J."/>
        </authorList>
    </citation>
    <scope>NUCLEOTIDE SEQUENCE [LARGE SCALE GENOMIC DNA]</scope>
    <source>
        <tissue evidence="2">Leaf</tissue>
    </source>
</reference>
<dbReference type="AlphaFoldDB" id="A0A822ZLJ6"/>
<dbReference type="Proteomes" id="UP000607653">
    <property type="component" value="Unassembled WGS sequence"/>
</dbReference>
<evidence type="ECO:0000313" key="2">
    <source>
        <dbReference type="EMBL" id="DAD46934.1"/>
    </source>
</evidence>
<comment type="caution">
    <text evidence="2">The sequence shown here is derived from an EMBL/GenBank/DDBJ whole genome shotgun (WGS) entry which is preliminary data.</text>
</comment>
<accession>A0A822ZLJ6</accession>
<gene>
    <name evidence="2" type="ORF">HUJ06_016871</name>
</gene>
<keyword evidence="3" id="KW-1185">Reference proteome</keyword>
<name>A0A822ZLJ6_NELNU</name>
<dbReference type="EMBL" id="DUZY01000008">
    <property type="protein sequence ID" value="DAD46934.1"/>
    <property type="molecule type" value="Genomic_DNA"/>
</dbReference>
<protein>
    <submittedName>
        <fullName evidence="2">Uncharacterized protein</fullName>
    </submittedName>
</protein>
<feature type="region of interest" description="Disordered" evidence="1">
    <location>
        <begin position="1"/>
        <end position="24"/>
    </location>
</feature>
<evidence type="ECO:0000313" key="3">
    <source>
        <dbReference type="Proteomes" id="UP000607653"/>
    </source>
</evidence>